<evidence type="ECO:0000256" key="1">
    <source>
        <dbReference type="ARBA" id="ARBA00004651"/>
    </source>
</evidence>
<keyword evidence="5 8" id="KW-1133">Transmembrane helix</keyword>
<feature type="transmembrane region" description="Helical" evidence="8">
    <location>
        <begin position="27"/>
        <end position="48"/>
    </location>
</feature>
<sequence length="107" mass="11251">MNAYFLLAIAIVCEVIGNAMLKASNGFKILLPSLGVVVSFGVAFYALSLTLRTMPIGVTYAIWAGAGTALTTLLGITIYKENINTGKLLGLFLIIGGIVLLNIESTL</sequence>
<comment type="subcellular location">
    <subcellularLocation>
        <location evidence="1 7">Cell membrane</location>
        <topology evidence="1 7">Multi-pass membrane protein</topology>
    </subcellularLocation>
</comment>
<keyword evidence="3" id="KW-1003">Cell membrane</keyword>
<evidence type="ECO:0000256" key="3">
    <source>
        <dbReference type="ARBA" id="ARBA00022475"/>
    </source>
</evidence>
<feature type="transmembrane region" description="Helical" evidence="8">
    <location>
        <begin position="85"/>
        <end position="103"/>
    </location>
</feature>
<keyword evidence="10" id="KW-1185">Reference proteome</keyword>
<evidence type="ECO:0000256" key="7">
    <source>
        <dbReference type="RuleBase" id="RU003942"/>
    </source>
</evidence>
<dbReference type="Proteomes" id="UP001596494">
    <property type="component" value="Unassembled WGS sequence"/>
</dbReference>
<dbReference type="Gene3D" id="1.10.3730.20">
    <property type="match status" value="1"/>
</dbReference>
<dbReference type="PANTHER" id="PTHR30561">
    <property type="entry name" value="SMR FAMILY PROTON-DEPENDENT DRUG EFFLUX TRANSPORTER SUGE"/>
    <property type="match status" value="1"/>
</dbReference>
<reference evidence="10" key="1">
    <citation type="journal article" date="2019" name="Int. J. Syst. Evol. Microbiol.">
        <title>The Global Catalogue of Microorganisms (GCM) 10K type strain sequencing project: providing services to taxonomists for standard genome sequencing and annotation.</title>
        <authorList>
            <consortium name="The Broad Institute Genomics Platform"/>
            <consortium name="The Broad Institute Genome Sequencing Center for Infectious Disease"/>
            <person name="Wu L."/>
            <person name="Ma J."/>
        </authorList>
    </citation>
    <scope>NUCLEOTIDE SEQUENCE [LARGE SCALE GENOMIC DNA]</scope>
    <source>
        <strain evidence="10">CCUG 73951</strain>
    </source>
</reference>
<dbReference type="InterPro" id="IPR045324">
    <property type="entry name" value="Small_multidrug_res"/>
</dbReference>
<dbReference type="InterPro" id="IPR000390">
    <property type="entry name" value="Small_drug/metabolite_transptr"/>
</dbReference>
<evidence type="ECO:0000256" key="8">
    <source>
        <dbReference type="SAM" id="Phobius"/>
    </source>
</evidence>
<dbReference type="RefSeq" id="WP_289215537.1">
    <property type="nucleotide sequence ID" value="NZ_JAPVRC010000003.1"/>
</dbReference>
<organism evidence="9 10">
    <name type="scientific">Halobacillus campisalis</name>
    <dbReference type="NCBI Taxonomy" id="435909"/>
    <lineage>
        <taxon>Bacteria</taxon>
        <taxon>Bacillati</taxon>
        <taxon>Bacillota</taxon>
        <taxon>Bacilli</taxon>
        <taxon>Bacillales</taxon>
        <taxon>Bacillaceae</taxon>
        <taxon>Halobacillus</taxon>
    </lineage>
</organism>
<proteinExistence type="inferred from homology"/>
<dbReference type="PANTHER" id="PTHR30561:SF1">
    <property type="entry name" value="MULTIDRUG TRANSPORTER EMRE"/>
    <property type="match status" value="1"/>
</dbReference>
<evidence type="ECO:0000256" key="5">
    <source>
        <dbReference type="ARBA" id="ARBA00022989"/>
    </source>
</evidence>
<evidence type="ECO:0000256" key="2">
    <source>
        <dbReference type="ARBA" id="ARBA00022448"/>
    </source>
</evidence>
<protein>
    <submittedName>
        <fullName evidence="9">DMT family transporter</fullName>
    </submittedName>
</protein>
<keyword evidence="6 8" id="KW-0472">Membrane</keyword>
<feature type="transmembrane region" description="Helical" evidence="8">
    <location>
        <begin position="60"/>
        <end position="79"/>
    </location>
</feature>
<comment type="similarity">
    <text evidence="7">Belongs to the drug/metabolite transporter (DMT) superfamily. Small multidrug resistance (SMR) (TC 2.A.7.1) family.</text>
</comment>
<accession>A0ABW2K181</accession>
<evidence type="ECO:0000256" key="6">
    <source>
        <dbReference type="ARBA" id="ARBA00023136"/>
    </source>
</evidence>
<dbReference type="SUPFAM" id="SSF103481">
    <property type="entry name" value="Multidrug resistance efflux transporter EmrE"/>
    <property type="match status" value="1"/>
</dbReference>
<dbReference type="InterPro" id="IPR037185">
    <property type="entry name" value="EmrE-like"/>
</dbReference>
<keyword evidence="4 7" id="KW-0812">Transmembrane</keyword>
<gene>
    <name evidence="9" type="ORF">ACFQMN_02500</name>
</gene>
<keyword evidence="2" id="KW-0813">Transport</keyword>
<evidence type="ECO:0000313" key="9">
    <source>
        <dbReference type="EMBL" id="MFC7319756.1"/>
    </source>
</evidence>
<comment type="caution">
    <text evidence="9">The sequence shown here is derived from an EMBL/GenBank/DDBJ whole genome shotgun (WGS) entry which is preliminary data.</text>
</comment>
<name>A0ABW2K181_9BACI</name>
<dbReference type="EMBL" id="JBHTBY010000001">
    <property type="protein sequence ID" value="MFC7319756.1"/>
    <property type="molecule type" value="Genomic_DNA"/>
</dbReference>
<evidence type="ECO:0000256" key="4">
    <source>
        <dbReference type="ARBA" id="ARBA00022692"/>
    </source>
</evidence>
<evidence type="ECO:0000313" key="10">
    <source>
        <dbReference type="Proteomes" id="UP001596494"/>
    </source>
</evidence>
<dbReference type="Pfam" id="PF00893">
    <property type="entry name" value="Multi_Drug_Res"/>
    <property type="match status" value="1"/>
</dbReference>